<evidence type="ECO:0000256" key="2">
    <source>
        <dbReference type="ARBA" id="ARBA00022679"/>
    </source>
</evidence>
<dbReference type="Pfam" id="PF17906">
    <property type="entry name" value="HTH_48"/>
    <property type="match status" value="1"/>
</dbReference>
<keyword evidence="2" id="KW-0808">Transferase</keyword>
<feature type="domain" description="Reverse transcriptase" evidence="9">
    <location>
        <begin position="564"/>
        <end position="743"/>
    </location>
</feature>
<dbReference type="PANTHER" id="PTHR37984:SF5">
    <property type="entry name" value="PROTEIN NYNRIN-LIKE"/>
    <property type="match status" value="1"/>
</dbReference>
<evidence type="ECO:0000259" key="9">
    <source>
        <dbReference type="PROSITE" id="PS50878"/>
    </source>
</evidence>
<dbReference type="EC" id="2.7.7.49" evidence="1"/>
<evidence type="ECO:0000256" key="5">
    <source>
        <dbReference type="ARBA" id="ARBA00022759"/>
    </source>
</evidence>
<evidence type="ECO:0000256" key="8">
    <source>
        <dbReference type="SAM" id="MobiDB-lite"/>
    </source>
</evidence>
<dbReference type="Gene3D" id="1.10.10.10">
    <property type="entry name" value="Winged helix-like DNA-binding domain superfamily/Winged helix DNA-binding domain"/>
    <property type="match status" value="1"/>
</dbReference>
<dbReference type="PANTHER" id="PTHR37984">
    <property type="entry name" value="PROTEIN CBG26694"/>
    <property type="match status" value="1"/>
</dbReference>
<feature type="region of interest" description="Disordered" evidence="8">
    <location>
        <begin position="128"/>
        <end position="162"/>
    </location>
</feature>
<dbReference type="InterPro" id="IPR041426">
    <property type="entry name" value="Mos1_HTH"/>
</dbReference>
<dbReference type="InterPro" id="IPR036388">
    <property type="entry name" value="WH-like_DNA-bd_sf"/>
</dbReference>
<evidence type="ECO:0000256" key="4">
    <source>
        <dbReference type="ARBA" id="ARBA00022722"/>
    </source>
</evidence>
<evidence type="ECO:0000256" key="1">
    <source>
        <dbReference type="ARBA" id="ARBA00012493"/>
    </source>
</evidence>
<evidence type="ECO:0000256" key="7">
    <source>
        <dbReference type="ARBA" id="ARBA00022918"/>
    </source>
</evidence>
<dbReference type="InterPro" id="IPR021109">
    <property type="entry name" value="Peptidase_aspartic_dom_sf"/>
</dbReference>
<dbReference type="CDD" id="cd00303">
    <property type="entry name" value="retropepsin_like"/>
    <property type="match status" value="1"/>
</dbReference>
<reference evidence="10 11" key="1">
    <citation type="submission" date="2022-01" db="EMBL/GenBank/DDBJ databases">
        <title>A chromosomal length assembly of Cordylochernes scorpioides.</title>
        <authorList>
            <person name="Zeh D."/>
            <person name="Zeh J."/>
        </authorList>
    </citation>
    <scope>NUCLEOTIDE SEQUENCE [LARGE SCALE GENOMIC DNA]</scope>
    <source>
        <strain evidence="10">IN4F17</strain>
        <tissue evidence="10">Whole Body</tissue>
    </source>
</reference>
<dbReference type="Gene3D" id="3.10.10.10">
    <property type="entry name" value="HIV Type 1 Reverse Transcriptase, subunit A, domain 1"/>
    <property type="match status" value="2"/>
</dbReference>
<sequence>MVISEPKSAHLREVLLFTFNWKKCATEAHRMLEEVHGDHALSKSQCYRWFKKFQSGDFELDNEPRGKPHQKFEDAELQALLDDDSTQTQEKLAKQLQVSQGREHDNMAQPTGSSLRSGAEIALKEELGIVDGGKGDSKDQTETVSSKENLLKDEKPDIAPGSSQLEPNVAALVTVLNNQQQLLNKRVEMHLTTGQERMAKMEVERFNGRNVDPLIWIQNYEIICQNNNWKSSQTKVNGMRALLEDTALLWYDCQDKKVADGDWEEWKNDFIEAFREDPISTFDKAVKWQYRSGSYVDYFHKKLRLLQLGLPGASERILITGILHGLPEEMQQRLAVIPFSTTMELRKVLERCSPSIRPLEKHTSKKLENVGWPFPPSERVLYFSYFPPYSMFPVNVNGVKLNAFLDPGSSIDLIRKNTLEKYGWKSYPAKTKLTTINHNSIFASECIDLELEADNRRIEVTAVILEEMPFEILLGKPTIKNFKIQWDFHSDNIKCLALNANEYAFTINDVQENFPSLCEFSRIRVPKFEVDFLLKPDCNVIRSKPYSTSEYKRKWISNKIKEMLDRGIIVPSTSEFASPCVLVPKKDSSFRLCQDYRRLNRETHLDPFPFPSIDRIIDRFGGCHYFTKIDLRDGFWQIGLTKESRKFSAFVTQEGLYEFTRLPFGWKNSPPKFQRIMTEILGDLLDQRVVVYIDDICCGAPTKEECAALSYKILTRLAKFDMTINLEKCQFCVPQMELLGRIINGDFKHMRDQVIEKAVYTELCYDNKTIGCLEKKRLHFTWTKECEESYLKLLTLITSNPILRIPDCSLQYELSTNASYYGTGAVLYQRDITEKKNRQLRVISYYSYTFTRAEQNYSVTEKECLAVLKAVKQFRAYLECKPFTVHTDHRALTQLLSCGNLRDRLSRWQLFLSSFEMNINHRSGKELQDADALSRLAIDSPTDPNESILWTNHRSIDLKLGDNNKYLVPPEDRDSILHLYHDDPLSVADGLGPNIMGRRWFEAFRLKINFLNHIETNPFSSEFEEVFKQEIDAYGPLIHIDIPENAEPKFVKARTVPFALRDLVNEKLKSLEEQGVIEPVKYTKWASPIVTALKNDGTKGICHDYKITVNLYSNPDNYPLPSIPQLLDRLRGGRVFTKLDMAQAYQQLKVDEASAEILAINTPRGLYKVRRIPFGLNSAVGTFQRFMDTLLSGIDGVAVYLNDVLISGKDCDDLKRKTEKVLLRFRESGLRLKREKCKFYVPEIEFLGMIIDHKGIRPSEEKLRAIKDSRPPSNKRELICRILEQPFLAQLLVEAFVMPGAMKPVFLPVGAKRYKALASGDIETCGIYLEHQEFHFHQSGHQELRLLLTEASSTFSIHQSTKKSAYVGRGTNNCRFLKHKELQRLLVDKPRAAMRVERGTSHSHLQLFGMSTSISSVVSVKLLFLLQIIITVNIYEK</sequence>
<feature type="region of interest" description="Disordered" evidence="8">
    <location>
        <begin position="96"/>
        <end position="116"/>
    </location>
</feature>
<dbReference type="Gene3D" id="1.10.10.1450">
    <property type="match status" value="1"/>
</dbReference>
<dbReference type="Pfam" id="PF12384">
    <property type="entry name" value="Peptidase_A2B"/>
    <property type="match status" value="1"/>
</dbReference>
<dbReference type="InterPro" id="IPR024650">
    <property type="entry name" value="Peptidase_A2B"/>
</dbReference>
<keyword evidence="4" id="KW-0540">Nuclease</keyword>
<keyword evidence="11" id="KW-1185">Reference proteome</keyword>
<dbReference type="InterPro" id="IPR050951">
    <property type="entry name" value="Retrovirus_Pol_polyprotein"/>
</dbReference>
<gene>
    <name evidence="10" type="ORF">LAZ67_2006612</name>
</gene>
<organism evidence="10 11">
    <name type="scientific">Cordylochernes scorpioides</name>
    <dbReference type="NCBI Taxonomy" id="51811"/>
    <lineage>
        <taxon>Eukaryota</taxon>
        <taxon>Metazoa</taxon>
        <taxon>Ecdysozoa</taxon>
        <taxon>Arthropoda</taxon>
        <taxon>Chelicerata</taxon>
        <taxon>Arachnida</taxon>
        <taxon>Pseudoscorpiones</taxon>
        <taxon>Cheliferoidea</taxon>
        <taxon>Chernetidae</taxon>
        <taxon>Cordylochernes</taxon>
    </lineage>
</organism>
<dbReference type="CDD" id="cd01647">
    <property type="entry name" value="RT_LTR"/>
    <property type="match status" value="2"/>
</dbReference>
<accession>A0ABY6K5J1</accession>
<evidence type="ECO:0000313" key="10">
    <source>
        <dbReference type="EMBL" id="UYV64116.1"/>
    </source>
</evidence>
<dbReference type="InterPro" id="IPR043502">
    <property type="entry name" value="DNA/RNA_pol_sf"/>
</dbReference>
<dbReference type="SUPFAM" id="SSF50630">
    <property type="entry name" value="Acid proteases"/>
    <property type="match status" value="1"/>
</dbReference>
<evidence type="ECO:0000256" key="6">
    <source>
        <dbReference type="ARBA" id="ARBA00022801"/>
    </source>
</evidence>
<dbReference type="SUPFAM" id="SSF56672">
    <property type="entry name" value="DNA/RNA polymerases"/>
    <property type="match status" value="2"/>
</dbReference>
<feature type="domain" description="Reverse transcriptase" evidence="9">
    <location>
        <begin position="1007"/>
        <end position="1251"/>
    </location>
</feature>
<keyword evidence="7" id="KW-0695">RNA-directed DNA polymerase</keyword>
<dbReference type="Proteomes" id="UP001235939">
    <property type="component" value="Chromosome 02"/>
</dbReference>
<keyword evidence="5" id="KW-0255">Endonuclease</keyword>
<proteinExistence type="predicted"/>
<dbReference type="Pfam" id="PF17917">
    <property type="entry name" value="RT_RNaseH"/>
    <property type="match status" value="1"/>
</dbReference>
<feature type="compositionally biased region" description="Basic and acidic residues" evidence="8">
    <location>
        <begin position="128"/>
        <end position="141"/>
    </location>
</feature>
<evidence type="ECO:0000313" key="11">
    <source>
        <dbReference type="Proteomes" id="UP001235939"/>
    </source>
</evidence>
<protein>
    <recommendedName>
        <fullName evidence="1">RNA-directed DNA polymerase</fullName>
        <ecNumber evidence="1">2.7.7.49</ecNumber>
    </recommendedName>
</protein>
<dbReference type="InterPro" id="IPR041373">
    <property type="entry name" value="RT_RNaseH"/>
</dbReference>
<name>A0ABY6K5J1_9ARAC</name>
<dbReference type="PROSITE" id="PS50878">
    <property type="entry name" value="RT_POL"/>
    <property type="match status" value="2"/>
</dbReference>
<dbReference type="Gene3D" id="2.40.70.10">
    <property type="entry name" value="Acid Proteases"/>
    <property type="match status" value="1"/>
</dbReference>
<dbReference type="InterPro" id="IPR000477">
    <property type="entry name" value="RT_dom"/>
</dbReference>
<dbReference type="EMBL" id="CP092864">
    <property type="protein sequence ID" value="UYV64116.1"/>
    <property type="molecule type" value="Genomic_DNA"/>
</dbReference>
<dbReference type="InterPro" id="IPR043128">
    <property type="entry name" value="Rev_trsase/Diguanyl_cyclase"/>
</dbReference>
<evidence type="ECO:0000256" key="3">
    <source>
        <dbReference type="ARBA" id="ARBA00022695"/>
    </source>
</evidence>
<dbReference type="CDD" id="cd09274">
    <property type="entry name" value="RNase_HI_RT_Ty3"/>
    <property type="match status" value="1"/>
</dbReference>
<dbReference type="Gene3D" id="3.30.70.270">
    <property type="match status" value="2"/>
</dbReference>
<keyword evidence="6" id="KW-0378">Hydrolase</keyword>
<keyword evidence="3" id="KW-0548">Nucleotidyltransferase</keyword>
<dbReference type="Pfam" id="PF00078">
    <property type="entry name" value="RVT_1"/>
    <property type="match status" value="2"/>
</dbReference>